<evidence type="ECO:0000256" key="2">
    <source>
        <dbReference type="ARBA" id="ARBA00012513"/>
    </source>
</evidence>
<name>A0ABQ5JYA3_9EUKA</name>
<feature type="domain" description="Protein kinase" evidence="9">
    <location>
        <begin position="1510"/>
        <end position="1845"/>
    </location>
</feature>
<dbReference type="SUPFAM" id="SSF56112">
    <property type="entry name" value="Protein kinase-like (PK-like)"/>
    <property type="match status" value="2"/>
</dbReference>
<feature type="region of interest" description="Disordered" evidence="8">
    <location>
        <begin position="548"/>
        <end position="588"/>
    </location>
</feature>
<proteinExistence type="inferred from homology"/>
<evidence type="ECO:0000313" key="11">
    <source>
        <dbReference type="Proteomes" id="UP001057375"/>
    </source>
</evidence>
<sequence length="1845" mass="212721">MDNTLKLYTTKSPSHQYLYMEHDEEKKEEFSRSSTQSDHDKRYDHDDPGYMTSSTSTHGIQLGRPEKETSMAQDTDKIGVSSVSSVSSTSPSDLASTSYYPFSHHSSHSAILTKDHESDSKSEDVSKSDSITLTSADFITAQCILGHDGFGEVLLVHVDVKGVDFACVLKKITHVGSLDLVRRCRKEFKIQRKLYENCKNRFSHPIFILDLLDKEYRGDFGFIMEYYAGGNVKEFTRSWCILDISSSRSLKKSGIDEKEEDSEVSGSSSDEYSKDSSSDLDSFPHCFDPMTLDPLKVSALCVEIIECLDDVFKANPGFIHRDIKPENFLIKVDRKSSECTAVLSDHGLTQIKRSVTLEYFYSESSSTGVSQKSSKSSTNHVLCDTFGYDSFEALQDMYSQKSDAYSLGITILALFQCRNPFYDMRLLQNASSPTEFVGKLLKLLSEGIGPKLSSSYLFRTLKTIEGGKFKPVYSCLNEIFEGLIKVDIDERMSVHEACERVQSIKPLLPKIGEGWKCPSIDDIVKVQLAKHNGDPGCIVNDYLYEEEEEEENEFENGEKDYSGEESEYERSHSNSSSMPPSWSESTRHEMDESFIVRQSERAIEIEQGSIETEKKKTNRTSRVKEFDGVVYRMRNMNTQKKRGIIDIKQETAKKNEEALKSLILSIKTISTHYGLYSLLEQKFPRFTTIFGKFATSPSAITSNRDLFVLCFECLSLFVKHKVTKEEDGEEDIEVILDESSIKKIIDSFLPQMIKVESVLRMNGEMAKEEEEESGKKEAGVSSITMLLFRILNVSLDKVESIRSRIFPQFYSLLSKILTLGEYKKLENSFIEDILEICRKFSYSHRNSTKDSLLFILLPHILPWMRKYPDKKFFLHWTNILKNITLDEVESVLRMNGEMAKEEEEEESGKKEAGVSSITMLLFRILNVSLDKVESIRSRIFPQFYSLLSKILTLGEYKKLENSFANDILEICRKFSYSHRNFTKDSLLSLLIRHILPWMRKYPDKKFFLLWTNILKNITLDEDNKRPHKVRSSQLWFVFHPVLDVIKDTDFKGVTFDDEAIVRCLLFFAHLSCIPSQAIEIHECIKDDLLDSWFEMVKKNKEEKDDSAGVKCWSKLISILSEIPSIVPQLSPKFDDEMYWCMKNGGRSNYYSRYLGNCFASLKKWKKLIDSIKRCSDSEPPAELYHEHRDEILSVFLEYQSESEIEEHKKEIILCVKCLRWFVCHDNSGSNIFLPNPDLNDLIDTFIDHLSRVEKVLEGDVDEEYCCICMIYTFKVKDKWDSFLPKISPTFQRILERGSEKKLGGNIALHLLITLRNISNSPTFSTRSSILTLIKPYFRYWLRIYNDNKYYGYWMYILSKITLSSDCKTPNKSLCYEAWPLFHPVFDVVKREFVGDKIVKDNHEWVLSFFSNLCCDPIQTLKVFDSVKDLLDKWFKTILRKKHKSGIIFWAGLISMFSAVPSLVPMISPKYDDALKWCKNKNRDCISGYSRKKSVGLRRYQSFDLNSKHVKVCAMAIGSGLFSLIHEGKYKKLNVIVKKLRGKCVHIHESRGELYYQWIIYKEFKHQFCPVPVPYGRYFDEEDDRLCLVMEHCKGGSIWEIFKGENSLYDSPEIGTEDGSMQAVSICSGMICSLGMIIQKMKRFLHLDIKPENFFLRRCGNYGEVVIGDLGCAKVESILSSSPSVIDRKESFDREEYSDSDSSSESCSKNRNYVQGNPHYWPLELLQNLSNPTDLILSRCDAYALGLCIYFVFSGGKLAFPYPHGALNIYNPAKLMCQVDEMIRLRKEELPKLEDTVHYKTLKVSKCEKKREIADIFLEIYNGLTTNDIRKRMQIATYLNEKKKRA</sequence>
<dbReference type="Proteomes" id="UP001057375">
    <property type="component" value="Unassembled WGS sequence"/>
</dbReference>
<dbReference type="Gene3D" id="1.10.510.10">
    <property type="entry name" value="Transferase(Phosphotransferase) domain 1"/>
    <property type="match status" value="2"/>
</dbReference>
<feature type="domain" description="Protein kinase" evidence="9">
    <location>
        <begin position="139"/>
        <end position="508"/>
    </location>
</feature>
<feature type="compositionally biased region" description="Polar residues" evidence="8">
    <location>
        <begin position="1"/>
        <end position="15"/>
    </location>
</feature>
<dbReference type="PANTHER" id="PTHR43671:SF13">
    <property type="entry name" value="SERINE_THREONINE-PROTEIN KINASE NEK2"/>
    <property type="match status" value="1"/>
</dbReference>
<evidence type="ECO:0000313" key="10">
    <source>
        <dbReference type="EMBL" id="GKT22235.1"/>
    </source>
</evidence>
<dbReference type="EMBL" id="BQXS01012383">
    <property type="protein sequence ID" value="GKT22235.1"/>
    <property type="molecule type" value="Genomic_DNA"/>
</dbReference>
<feature type="region of interest" description="Disordered" evidence="8">
    <location>
        <begin position="1"/>
        <end position="73"/>
    </location>
</feature>
<feature type="compositionally biased region" description="Basic and acidic residues" evidence="8">
    <location>
        <begin position="64"/>
        <end position="73"/>
    </location>
</feature>
<dbReference type="InterPro" id="IPR000719">
    <property type="entry name" value="Prot_kinase_dom"/>
</dbReference>
<dbReference type="EC" id="2.7.11.1" evidence="2"/>
<dbReference type="PROSITE" id="PS00107">
    <property type="entry name" value="PROTEIN_KINASE_ATP"/>
    <property type="match status" value="1"/>
</dbReference>
<keyword evidence="4 7" id="KW-0547">Nucleotide-binding</keyword>
<comment type="similarity">
    <text evidence="1">Belongs to the protein kinase superfamily. NEK Ser/Thr protein kinase family. NIMA subfamily.</text>
</comment>
<evidence type="ECO:0000256" key="6">
    <source>
        <dbReference type="ARBA" id="ARBA00022840"/>
    </source>
</evidence>
<keyword evidence="3" id="KW-0808">Transferase</keyword>
<evidence type="ECO:0000256" key="4">
    <source>
        <dbReference type="ARBA" id="ARBA00022741"/>
    </source>
</evidence>
<dbReference type="PROSITE" id="PS00108">
    <property type="entry name" value="PROTEIN_KINASE_ST"/>
    <property type="match status" value="2"/>
</dbReference>
<evidence type="ECO:0000256" key="8">
    <source>
        <dbReference type="SAM" id="MobiDB-lite"/>
    </source>
</evidence>
<feature type="region of interest" description="Disordered" evidence="8">
    <location>
        <begin position="1689"/>
        <end position="1708"/>
    </location>
</feature>
<feature type="compositionally biased region" description="Basic and acidic residues" evidence="8">
    <location>
        <begin position="20"/>
        <end position="48"/>
    </location>
</feature>
<dbReference type="Pfam" id="PF00069">
    <property type="entry name" value="Pkinase"/>
    <property type="match status" value="2"/>
</dbReference>
<dbReference type="InterPro" id="IPR017441">
    <property type="entry name" value="Protein_kinase_ATP_BS"/>
</dbReference>
<evidence type="ECO:0000256" key="7">
    <source>
        <dbReference type="PROSITE-ProRule" id="PRU10141"/>
    </source>
</evidence>
<keyword evidence="11" id="KW-1185">Reference proteome</keyword>
<evidence type="ECO:0000259" key="9">
    <source>
        <dbReference type="PROSITE" id="PS50011"/>
    </source>
</evidence>
<dbReference type="InterPro" id="IPR050660">
    <property type="entry name" value="NEK_Ser/Thr_kinase"/>
</dbReference>
<dbReference type="SMART" id="SM00220">
    <property type="entry name" value="S_TKc"/>
    <property type="match status" value="1"/>
</dbReference>
<keyword evidence="6 7" id="KW-0067">ATP-binding</keyword>
<feature type="region of interest" description="Disordered" evidence="8">
    <location>
        <begin position="254"/>
        <end position="278"/>
    </location>
</feature>
<protein>
    <recommendedName>
        <fullName evidence="2">non-specific serine/threonine protein kinase</fullName>
        <ecNumber evidence="2">2.7.11.1</ecNumber>
    </recommendedName>
</protein>
<feature type="compositionally biased region" description="Low complexity" evidence="8">
    <location>
        <begin position="573"/>
        <end position="584"/>
    </location>
</feature>
<comment type="caution">
    <text evidence="10">The sequence shown here is derived from an EMBL/GenBank/DDBJ whole genome shotgun (WGS) entry which is preliminary data.</text>
</comment>
<keyword evidence="5" id="KW-0418">Kinase</keyword>
<reference evidence="10" key="1">
    <citation type="submission" date="2022-03" db="EMBL/GenBank/DDBJ databases">
        <title>Draft genome sequence of Aduncisulcus paluster, a free-living microaerophilic Fornicata.</title>
        <authorList>
            <person name="Yuyama I."/>
            <person name="Kume K."/>
            <person name="Tamura T."/>
            <person name="Inagaki Y."/>
            <person name="Hashimoto T."/>
        </authorList>
    </citation>
    <scope>NUCLEOTIDE SEQUENCE</scope>
    <source>
        <strain evidence="10">NY0171</strain>
    </source>
</reference>
<accession>A0ABQ5JYA3</accession>
<organism evidence="10 11">
    <name type="scientific">Aduncisulcus paluster</name>
    <dbReference type="NCBI Taxonomy" id="2918883"/>
    <lineage>
        <taxon>Eukaryota</taxon>
        <taxon>Metamonada</taxon>
        <taxon>Carpediemonas-like organisms</taxon>
        <taxon>Aduncisulcus</taxon>
    </lineage>
</organism>
<gene>
    <name evidence="10" type="ORF">ADUPG1_012081</name>
</gene>
<feature type="compositionally biased region" description="Basic and acidic residues" evidence="8">
    <location>
        <begin position="556"/>
        <end position="572"/>
    </location>
</feature>
<dbReference type="InterPro" id="IPR011009">
    <property type="entry name" value="Kinase-like_dom_sf"/>
</dbReference>
<evidence type="ECO:0000256" key="3">
    <source>
        <dbReference type="ARBA" id="ARBA00022679"/>
    </source>
</evidence>
<dbReference type="PROSITE" id="PS50011">
    <property type="entry name" value="PROTEIN_KINASE_DOM"/>
    <property type="match status" value="2"/>
</dbReference>
<evidence type="ECO:0000256" key="1">
    <source>
        <dbReference type="ARBA" id="ARBA00010886"/>
    </source>
</evidence>
<evidence type="ECO:0000256" key="5">
    <source>
        <dbReference type="ARBA" id="ARBA00022777"/>
    </source>
</evidence>
<feature type="binding site" evidence="7">
    <location>
        <position position="1538"/>
    </location>
    <ligand>
        <name>ATP</name>
        <dbReference type="ChEBI" id="CHEBI:30616"/>
    </ligand>
</feature>
<dbReference type="PANTHER" id="PTHR43671">
    <property type="entry name" value="SERINE/THREONINE-PROTEIN KINASE NEK"/>
    <property type="match status" value="1"/>
</dbReference>
<dbReference type="InterPro" id="IPR008271">
    <property type="entry name" value="Ser/Thr_kinase_AS"/>
</dbReference>